<dbReference type="AlphaFoldDB" id="A0A6I9V2G4"/>
<feature type="compositionally biased region" description="Basic and acidic residues" evidence="9">
    <location>
        <begin position="254"/>
        <end position="265"/>
    </location>
</feature>
<keyword evidence="5" id="KW-0175">Coiled coil</keyword>
<evidence type="ECO:0000256" key="3">
    <source>
        <dbReference type="ARBA" id="ARBA00022490"/>
    </source>
</evidence>
<evidence type="ECO:0000256" key="8">
    <source>
        <dbReference type="ARBA" id="ARBA00043971"/>
    </source>
</evidence>
<dbReference type="GO" id="GO:0070507">
    <property type="term" value="P:regulation of microtubule cytoskeleton organization"/>
    <property type="evidence" value="ECO:0007669"/>
    <property type="project" value="TreeGrafter"/>
</dbReference>
<feature type="compositionally biased region" description="Polar residues" evidence="9">
    <location>
        <begin position="322"/>
        <end position="332"/>
    </location>
</feature>
<feature type="compositionally biased region" description="Basic and acidic residues" evidence="9">
    <location>
        <begin position="469"/>
        <end position="482"/>
    </location>
</feature>
<organism evidence="12 13">
    <name type="scientific">Bactrocera dorsalis</name>
    <name type="common">Oriental fruit fly</name>
    <name type="synonym">Dacus dorsalis</name>
    <dbReference type="NCBI Taxonomy" id="27457"/>
    <lineage>
        <taxon>Eukaryota</taxon>
        <taxon>Metazoa</taxon>
        <taxon>Ecdysozoa</taxon>
        <taxon>Arthropoda</taxon>
        <taxon>Hexapoda</taxon>
        <taxon>Insecta</taxon>
        <taxon>Pterygota</taxon>
        <taxon>Neoptera</taxon>
        <taxon>Endopterygota</taxon>
        <taxon>Diptera</taxon>
        <taxon>Brachycera</taxon>
        <taxon>Muscomorpha</taxon>
        <taxon>Tephritoidea</taxon>
        <taxon>Tephritidae</taxon>
        <taxon>Bactrocera</taxon>
        <taxon>Bactrocera</taxon>
    </lineage>
</organism>
<dbReference type="InterPro" id="IPR041476">
    <property type="entry name" value="TRAF3IP1_C"/>
</dbReference>
<evidence type="ECO:0000259" key="11">
    <source>
        <dbReference type="Pfam" id="PF17749"/>
    </source>
</evidence>
<dbReference type="GO" id="GO:0042073">
    <property type="term" value="P:intraciliary transport"/>
    <property type="evidence" value="ECO:0007669"/>
    <property type="project" value="TreeGrafter"/>
</dbReference>
<feature type="region of interest" description="Disordered" evidence="9">
    <location>
        <begin position="352"/>
        <end position="519"/>
    </location>
</feature>
<dbReference type="GO" id="GO:0048513">
    <property type="term" value="P:animal organ development"/>
    <property type="evidence" value="ECO:0007669"/>
    <property type="project" value="UniProtKB-ARBA"/>
</dbReference>
<evidence type="ECO:0000313" key="12">
    <source>
        <dbReference type="Proteomes" id="UP001652620"/>
    </source>
</evidence>
<sequence length="733" mass="82013">MGDLDISVIKLTQQTLGKYVKKPPLTEKLLTKPPFRFLHDVFNAVIKETGCFEGLYTAEELNSDNIKDRDDKMKFLQKMIDVIKITSNKPITVRTSKIVAGQEPEKTNELLQLIGEVIEKKLDWKKAVEEVLNSKGTTKTNTTKSKPNVKPVEKKNKDKIQEKSTDKESKSKDTKAKDVKKISKSTTPTIKSEKPVKRNPEPIHKSTEVREKNKHGKGMKEVSKDTKEKAGKNADQPKPTKHKTDTKTNSPTSLKEKEPAGKETENLISKEPTIAQNSDSIGFGAIVMEREESSPNQISQNENQRRNSKVIEQEVLKESKNSLDNNSTSMSTGIMDASIDVGGSNLILDINTENVNGWNGGGSRKSSARSKRSSANSRRSSAKKAIRDEPEAQIPEPKDDKKNDNENSGANILKTLLDETLQANTRQKQTEEPVQSSVTQSQAPKTVQKESPIQTPTAVPTPVQSTPGEVRRESTFTRENSRDSSTNNTTNRPRTSLRPPSARPASARPGAPRRRDRNVEIVLQPNDQVKLSGINVKLESFGDLDDDGENLVVIEDANTVNIAESAKEVSRVDDTDMGSNLEQQGHLVQQILETQKEFMQQQNGNSSVGRNEKDMEITNNSTVRQSSARQMNSLRDIIQNLTKSVNPFGKLMDFIPEDIDAMQLELTMWRDTYTQVANELRREKSLTESATEPMKEQLLQIEANIKEFMEMIDASRTKILQNSEKILKMLAEQ</sequence>
<dbReference type="Gene3D" id="1.10.418.50">
    <property type="entry name" value="Microtubule-binding protein MIP-T3"/>
    <property type="match status" value="1"/>
</dbReference>
<feature type="region of interest" description="Disordered" evidence="9">
    <location>
        <begin position="137"/>
        <end position="337"/>
    </location>
</feature>
<gene>
    <name evidence="13" type="primary">LOC105225854</name>
</gene>
<reference evidence="13" key="2">
    <citation type="submission" date="2025-08" db="UniProtKB">
        <authorList>
            <consortium name="RefSeq"/>
        </authorList>
    </citation>
    <scope>IDENTIFICATION</scope>
    <source>
        <tissue evidence="13">Adult</tissue>
    </source>
</reference>
<keyword evidence="6" id="KW-0206">Cytoskeleton</keyword>
<dbReference type="GO" id="GO:0030992">
    <property type="term" value="C:intraciliary transport particle B"/>
    <property type="evidence" value="ECO:0007669"/>
    <property type="project" value="TreeGrafter"/>
</dbReference>
<reference evidence="12" key="1">
    <citation type="submission" date="2025-05" db="UniProtKB">
        <authorList>
            <consortium name="RefSeq"/>
        </authorList>
    </citation>
    <scope>NUCLEOTIDE SEQUENCE [LARGE SCALE GENOMIC DNA]</scope>
</reference>
<dbReference type="GO" id="GO:0060271">
    <property type="term" value="P:cilium assembly"/>
    <property type="evidence" value="ECO:0007669"/>
    <property type="project" value="TreeGrafter"/>
</dbReference>
<dbReference type="InterPro" id="IPR042576">
    <property type="entry name" value="TRAF3IP1_N_sf"/>
</dbReference>
<dbReference type="GO" id="GO:0005930">
    <property type="term" value="C:axoneme"/>
    <property type="evidence" value="ECO:0007669"/>
    <property type="project" value="UniProtKB-SubCell"/>
</dbReference>
<keyword evidence="3" id="KW-0963">Cytoplasm</keyword>
<evidence type="ECO:0000256" key="4">
    <source>
        <dbReference type="ARBA" id="ARBA00022794"/>
    </source>
</evidence>
<proteinExistence type="inferred from homology"/>
<accession>A0A6I9V2G4</accession>
<dbReference type="InterPro" id="IPR018799">
    <property type="entry name" value="TRAF3IP1"/>
</dbReference>
<dbReference type="Pfam" id="PF10243">
    <property type="entry name" value="MIP-T3"/>
    <property type="match status" value="1"/>
</dbReference>
<feature type="compositionally biased region" description="Basic and acidic residues" evidence="9">
    <location>
        <begin position="191"/>
        <end position="211"/>
    </location>
</feature>
<dbReference type="PANTHER" id="PTHR31363:SF0">
    <property type="entry name" value="TRAF3-INTERACTING PROTEIN 1"/>
    <property type="match status" value="1"/>
</dbReference>
<evidence type="ECO:0000256" key="5">
    <source>
        <dbReference type="ARBA" id="ARBA00023054"/>
    </source>
</evidence>
<evidence type="ECO:0000256" key="6">
    <source>
        <dbReference type="ARBA" id="ARBA00023212"/>
    </source>
</evidence>
<feature type="domain" description="TRAF3-interacting protein 1 N-terminal" evidence="10">
    <location>
        <begin position="9"/>
        <end position="117"/>
    </location>
</feature>
<dbReference type="GeneID" id="105225854"/>
<dbReference type="Pfam" id="PF17749">
    <property type="entry name" value="MIP-T3_C"/>
    <property type="match status" value="1"/>
</dbReference>
<dbReference type="InterPro" id="IPR040468">
    <property type="entry name" value="TRAF3IP1_N"/>
</dbReference>
<feature type="compositionally biased region" description="Basic and acidic residues" evidence="9">
    <location>
        <begin position="151"/>
        <end position="181"/>
    </location>
</feature>
<dbReference type="GO" id="GO:0036064">
    <property type="term" value="C:ciliary basal body"/>
    <property type="evidence" value="ECO:0007669"/>
    <property type="project" value="TreeGrafter"/>
</dbReference>
<keyword evidence="12" id="KW-1185">Reference proteome</keyword>
<dbReference type="RefSeq" id="XP_011202813.2">
    <property type="nucleotide sequence ID" value="XM_011204511.4"/>
</dbReference>
<evidence type="ECO:0000256" key="2">
    <source>
        <dbReference type="ARBA" id="ARBA00004430"/>
    </source>
</evidence>
<feature type="compositionally biased region" description="Basic and acidic residues" evidence="9">
    <location>
        <begin position="218"/>
        <end position="232"/>
    </location>
</feature>
<dbReference type="Proteomes" id="UP001652620">
    <property type="component" value="Chromosome 2"/>
</dbReference>
<comment type="similarity">
    <text evidence="8">Belongs to the TRAF3IP1 family.</text>
</comment>
<dbReference type="FunCoup" id="A0A6I9V2G4">
    <property type="interactions" value="62"/>
</dbReference>
<dbReference type="GO" id="GO:0008017">
    <property type="term" value="F:microtubule binding"/>
    <property type="evidence" value="ECO:0007669"/>
    <property type="project" value="InterPro"/>
</dbReference>
<evidence type="ECO:0000259" key="10">
    <source>
        <dbReference type="Pfam" id="PF10243"/>
    </source>
</evidence>
<protein>
    <submittedName>
        <fullName evidence="13">TRAF3-interacting protein 1</fullName>
    </submittedName>
</protein>
<evidence type="ECO:0000256" key="9">
    <source>
        <dbReference type="SAM" id="MobiDB-lite"/>
    </source>
</evidence>
<feature type="domain" description="TRAF3-interacting protein 1 C-terminal" evidence="11">
    <location>
        <begin position="581"/>
        <end position="732"/>
    </location>
</feature>
<feature type="compositionally biased region" description="Basic and acidic residues" evidence="9">
    <location>
        <begin position="303"/>
        <end position="321"/>
    </location>
</feature>
<feature type="compositionally biased region" description="Low complexity" evidence="9">
    <location>
        <begin position="483"/>
        <end position="510"/>
    </location>
</feature>
<dbReference type="OrthoDB" id="10258914at2759"/>
<name>A0A6I9V2G4_BACDO</name>
<evidence type="ECO:0000256" key="1">
    <source>
        <dbReference type="ARBA" id="ARBA00004120"/>
    </source>
</evidence>
<dbReference type="InParanoid" id="A0A6I9V2G4"/>
<keyword evidence="7" id="KW-0966">Cell projection</keyword>
<feature type="compositionally biased region" description="Polar residues" evidence="9">
    <location>
        <begin position="421"/>
        <end position="467"/>
    </location>
</feature>
<dbReference type="PANTHER" id="PTHR31363">
    <property type="entry name" value="TRAF3-INTERACTING PROTEIN 1"/>
    <property type="match status" value="1"/>
</dbReference>
<feature type="compositionally biased region" description="Low complexity" evidence="9">
    <location>
        <begin position="137"/>
        <end position="150"/>
    </location>
</feature>
<feature type="compositionally biased region" description="Basic and acidic residues" evidence="9">
    <location>
        <begin position="385"/>
        <end position="405"/>
    </location>
</feature>
<dbReference type="GO" id="GO:0048731">
    <property type="term" value="P:system development"/>
    <property type="evidence" value="ECO:0007669"/>
    <property type="project" value="UniProtKB-ARBA"/>
</dbReference>
<keyword evidence="4" id="KW-0970">Cilium biogenesis/degradation</keyword>
<comment type="subcellular location">
    <subcellularLocation>
        <location evidence="2">Cytoplasm</location>
        <location evidence="2">Cytoskeleton</location>
        <location evidence="2">Cilium axoneme</location>
    </subcellularLocation>
    <subcellularLocation>
        <location evidence="1">Cytoplasm</location>
        <location evidence="1">Cytoskeleton</location>
        <location evidence="1">Cilium basal body</location>
    </subcellularLocation>
</comment>
<dbReference type="KEGG" id="bdr:105225854"/>
<evidence type="ECO:0000313" key="13">
    <source>
        <dbReference type="RefSeq" id="XP_011202813.2"/>
    </source>
</evidence>
<evidence type="ECO:0000256" key="7">
    <source>
        <dbReference type="ARBA" id="ARBA00023273"/>
    </source>
</evidence>